<name>A0A6B0VKX2_9EURY</name>
<dbReference type="Proteomes" id="UP000434101">
    <property type="component" value="Unassembled WGS sequence"/>
</dbReference>
<dbReference type="AlphaFoldDB" id="A0A6B0VKX2"/>
<keyword evidence="2" id="KW-1185">Reference proteome</keyword>
<protein>
    <submittedName>
        <fullName evidence="1">Uncharacterized protein</fullName>
    </submittedName>
</protein>
<sequence>MTITGSLPTRATRTLRDEGAIEFVKTATEYGSYQVRRLGRYYGRSARARLEPARADPWRPITIDPHDVEWTLKAAPSHGAADVADFDHWWDAGRIVDGDWDRRPRVRFEEMPKYRAVRKHFLEGVPWEETAVFSDLQEAIAEHGSFDGCDDLEDLRERYRDIDRLYERIREEGYRSRRDLCGRCEISCRLDMPTVHIGRDGTLISAQGGGYHRLAIGRILDVPVEARVVVRHRKWQDVRETIARAESVEHAPQTVREYAAHPDLEDVRR</sequence>
<evidence type="ECO:0000313" key="2">
    <source>
        <dbReference type="Proteomes" id="UP000434101"/>
    </source>
</evidence>
<dbReference type="RefSeq" id="WP_160063915.1">
    <property type="nucleotide sequence ID" value="NZ_WUYX01000024.1"/>
</dbReference>
<reference evidence="1 2" key="1">
    <citation type="submission" date="2020-01" db="EMBL/GenBank/DDBJ databases">
        <title>Natronorubrum sp. JWXQ-INN 674 isolated from Inner Mongolia Autonomous Region of China.</title>
        <authorList>
            <person name="Xue Q."/>
        </authorList>
    </citation>
    <scope>NUCLEOTIDE SEQUENCE [LARGE SCALE GENOMIC DNA]</scope>
    <source>
        <strain evidence="1 2">JWXQ-INN-674</strain>
    </source>
</reference>
<dbReference type="EMBL" id="WUYX01000024">
    <property type="protein sequence ID" value="MXV61757.1"/>
    <property type="molecule type" value="Genomic_DNA"/>
</dbReference>
<comment type="caution">
    <text evidence="1">The sequence shown here is derived from an EMBL/GenBank/DDBJ whole genome shotgun (WGS) entry which is preliminary data.</text>
</comment>
<accession>A0A6B0VKX2</accession>
<dbReference type="OrthoDB" id="197906at2157"/>
<proteinExistence type="predicted"/>
<organism evidence="1 2">
    <name type="scientific">Natronorubrum halalkaliphilum</name>
    <dbReference type="NCBI Taxonomy" id="2691917"/>
    <lineage>
        <taxon>Archaea</taxon>
        <taxon>Methanobacteriati</taxon>
        <taxon>Methanobacteriota</taxon>
        <taxon>Stenosarchaea group</taxon>
        <taxon>Halobacteria</taxon>
        <taxon>Halobacteriales</taxon>
        <taxon>Natrialbaceae</taxon>
        <taxon>Natronorubrum</taxon>
    </lineage>
</organism>
<evidence type="ECO:0000313" key="1">
    <source>
        <dbReference type="EMBL" id="MXV61757.1"/>
    </source>
</evidence>
<gene>
    <name evidence="1" type="ORF">GS429_06690</name>
</gene>